<accession>A0AAV0H8X5</accession>
<name>A0AAV0H8X5_9ROSI</name>
<protein>
    <submittedName>
        <fullName evidence="1">Uncharacterized protein</fullName>
    </submittedName>
</protein>
<proteinExistence type="predicted"/>
<evidence type="ECO:0000313" key="1">
    <source>
        <dbReference type="EMBL" id="CAI0380934.1"/>
    </source>
</evidence>
<dbReference type="EMBL" id="CAMGYJ010000002">
    <property type="protein sequence ID" value="CAI0380934.1"/>
    <property type="molecule type" value="Genomic_DNA"/>
</dbReference>
<organism evidence="1 2">
    <name type="scientific">Linum tenue</name>
    <dbReference type="NCBI Taxonomy" id="586396"/>
    <lineage>
        <taxon>Eukaryota</taxon>
        <taxon>Viridiplantae</taxon>
        <taxon>Streptophyta</taxon>
        <taxon>Embryophyta</taxon>
        <taxon>Tracheophyta</taxon>
        <taxon>Spermatophyta</taxon>
        <taxon>Magnoliopsida</taxon>
        <taxon>eudicotyledons</taxon>
        <taxon>Gunneridae</taxon>
        <taxon>Pentapetalae</taxon>
        <taxon>rosids</taxon>
        <taxon>fabids</taxon>
        <taxon>Malpighiales</taxon>
        <taxon>Linaceae</taxon>
        <taxon>Linum</taxon>
    </lineage>
</organism>
<sequence>MIIVLGSTGPREGFTPANYFSQPPPPSCLTQKEELAVMVVALRNTVSGTTNSACAHELLRFPFNLAASVPVSEQLLSVRLLEAGVQSNGGIGKGE</sequence>
<evidence type="ECO:0000313" key="2">
    <source>
        <dbReference type="Proteomes" id="UP001154282"/>
    </source>
</evidence>
<dbReference type="AlphaFoldDB" id="A0AAV0H8X5"/>
<dbReference type="Proteomes" id="UP001154282">
    <property type="component" value="Unassembled WGS sequence"/>
</dbReference>
<comment type="caution">
    <text evidence="1">The sequence shown here is derived from an EMBL/GenBank/DDBJ whole genome shotgun (WGS) entry which is preliminary data.</text>
</comment>
<feature type="non-terminal residue" evidence="1">
    <location>
        <position position="95"/>
    </location>
</feature>
<gene>
    <name evidence="1" type="ORF">LITE_LOCUS2899</name>
</gene>
<keyword evidence="2" id="KW-1185">Reference proteome</keyword>
<reference evidence="1" key="1">
    <citation type="submission" date="2022-08" db="EMBL/GenBank/DDBJ databases">
        <authorList>
            <person name="Gutierrez-Valencia J."/>
        </authorList>
    </citation>
    <scope>NUCLEOTIDE SEQUENCE</scope>
</reference>